<feature type="DNA-binding region" description="H-T-H motif" evidence="4">
    <location>
        <begin position="36"/>
        <end position="55"/>
    </location>
</feature>
<dbReference type="InterPro" id="IPR050109">
    <property type="entry name" value="HTH-type_TetR-like_transc_reg"/>
</dbReference>
<name>A0ABX2A1Q8_9MICO</name>
<dbReference type="Gene3D" id="1.10.357.10">
    <property type="entry name" value="Tetracycline Repressor, domain 2"/>
    <property type="match status" value="1"/>
</dbReference>
<dbReference type="RefSeq" id="WP_171782923.1">
    <property type="nucleotide sequence ID" value="NZ_BAAAML010000002.1"/>
</dbReference>
<reference evidence="6 7" key="1">
    <citation type="submission" date="2020-05" db="EMBL/GenBank/DDBJ databases">
        <title>Genomic Encyclopedia of Type Strains, Phase III (KMG-III): the genomes of soil and plant-associated and newly described type strains.</title>
        <authorList>
            <person name="Whitman W."/>
        </authorList>
    </citation>
    <scope>NUCLEOTIDE SEQUENCE [LARGE SCALE GENOMIC DNA]</scope>
    <source>
        <strain evidence="6 7">KCTC 19046</strain>
    </source>
</reference>
<dbReference type="Gene3D" id="1.10.10.60">
    <property type="entry name" value="Homeodomain-like"/>
    <property type="match status" value="1"/>
</dbReference>
<organism evidence="6 7">
    <name type="scientific">Isoptericola halotolerans</name>
    <dbReference type="NCBI Taxonomy" id="300560"/>
    <lineage>
        <taxon>Bacteria</taxon>
        <taxon>Bacillati</taxon>
        <taxon>Actinomycetota</taxon>
        <taxon>Actinomycetes</taxon>
        <taxon>Micrococcales</taxon>
        <taxon>Promicromonosporaceae</taxon>
        <taxon>Isoptericola</taxon>
    </lineage>
</organism>
<comment type="caution">
    <text evidence="6">The sequence shown here is derived from an EMBL/GenBank/DDBJ whole genome shotgun (WGS) entry which is preliminary data.</text>
</comment>
<evidence type="ECO:0000256" key="2">
    <source>
        <dbReference type="ARBA" id="ARBA00023125"/>
    </source>
</evidence>
<evidence type="ECO:0000259" key="5">
    <source>
        <dbReference type="PROSITE" id="PS50977"/>
    </source>
</evidence>
<proteinExistence type="predicted"/>
<evidence type="ECO:0000256" key="4">
    <source>
        <dbReference type="PROSITE-ProRule" id="PRU00335"/>
    </source>
</evidence>
<evidence type="ECO:0000313" key="6">
    <source>
        <dbReference type="EMBL" id="NOV96787.1"/>
    </source>
</evidence>
<keyword evidence="2 4" id="KW-0238">DNA-binding</keyword>
<dbReference type="InterPro" id="IPR001647">
    <property type="entry name" value="HTH_TetR"/>
</dbReference>
<dbReference type="PROSITE" id="PS50977">
    <property type="entry name" value="HTH_TETR_2"/>
    <property type="match status" value="1"/>
</dbReference>
<dbReference type="SUPFAM" id="SSF46689">
    <property type="entry name" value="Homeodomain-like"/>
    <property type="match status" value="1"/>
</dbReference>
<dbReference type="InterPro" id="IPR023772">
    <property type="entry name" value="DNA-bd_HTH_TetR-type_CS"/>
</dbReference>
<keyword evidence="3" id="KW-0804">Transcription</keyword>
<dbReference type="Proteomes" id="UP000757540">
    <property type="component" value="Unassembled WGS sequence"/>
</dbReference>
<evidence type="ECO:0000256" key="3">
    <source>
        <dbReference type="ARBA" id="ARBA00023163"/>
    </source>
</evidence>
<evidence type="ECO:0000313" key="7">
    <source>
        <dbReference type="Proteomes" id="UP000757540"/>
    </source>
</evidence>
<dbReference type="PANTHER" id="PTHR30055">
    <property type="entry name" value="HTH-TYPE TRANSCRIPTIONAL REGULATOR RUTR"/>
    <property type="match status" value="1"/>
</dbReference>
<evidence type="ECO:0000256" key="1">
    <source>
        <dbReference type="ARBA" id="ARBA00023015"/>
    </source>
</evidence>
<accession>A0ABX2A1Q8</accession>
<dbReference type="PRINTS" id="PR00455">
    <property type="entry name" value="HTHTETR"/>
</dbReference>
<dbReference type="InterPro" id="IPR009057">
    <property type="entry name" value="Homeodomain-like_sf"/>
</dbReference>
<feature type="domain" description="HTH tetR-type" evidence="5">
    <location>
        <begin position="13"/>
        <end position="73"/>
    </location>
</feature>
<keyword evidence="7" id="KW-1185">Reference proteome</keyword>
<sequence length="197" mass="21244">MTTEPGLRERKKQERADAIVDAAQSLVLDRGLDAVTVEEIADVAGISARTFFNYFDTKDDAVLGQTALRLGEDFVLAFVEGGPTGSFWGDVERLVLELVGRVGDPGRVHRAFGLMHSEPRLLARHVVWIEGHRGRITELFAARAATAPLPAAADLCSLTTFTALRAAGERWESTGRSGSLADHLHDVVAELAALGRA</sequence>
<gene>
    <name evidence="6" type="ORF">HDG69_001340</name>
</gene>
<dbReference type="Pfam" id="PF00440">
    <property type="entry name" value="TetR_N"/>
    <property type="match status" value="1"/>
</dbReference>
<dbReference type="EMBL" id="JABEZU010000001">
    <property type="protein sequence ID" value="NOV96787.1"/>
    <property type="molecule type" value="Genomic_DNA"/>
</dbReference>
<protein>
    <submittedName>
        <fullName evidence="6">AcrR family transcriptional regulator</fullName>
    </submittedName>
</protein>
<keyword evidence="1" id="KW-0805">Transcription regulation</keyword>
<dbReference type="PANTHER" id="PTHR30055:SF234">
    <property type="entry name" value="HTH-TYPE TRANSCRIPTIONAL REGULATOR BETI"/>
    <property type="match status" value="1"/>
</dbReference>
<dbReference type="PROSITE" id="PS01081">
    <property type="entry name" value="HTH_TETR_1"/>
    <property type="match status" value="1"/>
</dbReference>